<keyword evidence="9" id="KW-0812">Transmembrane</keyword>
<keyword evidence="10" id="KW-0732">Signal</keyword>
<dbReference type="GO" id="GO:0010185">
    <property type="term" value="P:regulation of cellular defense response"/>
    <property type="evidence" value="ECO:0007669"/>
    <property type="project" value="UniProtKB-ARBA"/>
</dbReference>
<comment type="similarity">
    <text evidence="2">Belongs to the fucolectin family.</text>
</comment>
<dbReference type="Proteomes" id="UP000596742">
    <property type="component" value="Unassembled WGS sequence"/>
</dbReference>
<name>A0A8B6GWT2_MYTGA</name>
<evidence type="ECO:0000256" key="10">
    <source>
        <dbReference type="SAM" id="SignalP"/>
    </source>
</evidence>
<evidence type="ECO:0000256" key="4">
    <source>
        <dbReference type="ARBA" id="ARBA00022723"/>
    </source>
</evidence>
<dbReference type="Gene3D" id="2.60.120.260">
    <property type="entry name" value="Galactose-binding domain-like"/>
    <property type="match status" value="1"/>
</dbReference>
<gene>
    <name evidence="12" type="ORF">MGAL_10B071455</name>
</gene>
<feature type="chain" id="PRO_5032630312" description="Fucolectin tachylectin-4 pentraxin-1 domain-containing protein" evidence="10">
    <location>
        <begin position="25"/>
        <end position="441"/>
    </location>
</feature>
<keyword evidence="9" id="KW-0472">Membrane</keyword>
<keyword evidence="13" id="KW-1185">Reference proteome</keyword>
<evidence type="ECO:0000256" key="2">
    <source>
        <dbReference type="ARBA" id="ARBA00010147"/>
    </source>
</evidence>
<comment type="function">
    <text evidence="1">Acts as a defensive agent. Recognizes blood group fucosylated oligosaccharides including A, B, H and Lewis B-type antigens. Does not recognize Lewis A antigen and has low affinity for monovalent haptens.</text>
</comment>
<protein>
    <recommendedName>
        <fullName evidence="11">Fucolectin tachylectin-4 pentraxin-1 domain-containing protein</fullName>
    </recommendedName>
</protein>
<feature type="compositionally biased region" description="Polar residues" evidence="8">
    <location>
        <begin position="201"/>
        <end position="210"/>
    </location>
</feature>
<dbReference type="InterPro" id="IPR008979">
    <property type="entry name" value="Galactose-bd-like_sf"/>
</dbReference>
<evidence type="ECO:0000313" key="12">
    <source>
        <dbReference type="EMBL" id="VDI70384.1"/>
    </source>
</evidence>
<dbReference type="GO" id="GO:0042806">
    <property type="term" value="F:fucose binding"/>
    <property type="evidence" value="ECO:0007669"/>
    <property type="project" value="UniProtKB-ARBA"/>
</dbReference>
<evidence type="ECO:0000313" key="13">
    <source>
        <dbReference type="Proteomes" id="UP000596742"/>
    </source>
</evidence>
<dbReference type="PANTHER" id="PTHR45713">
    <property type="entry name" value="FTP DOMAIN-CONTAINING PROTEIN"/>
    <property type="match status" value="1"/>
</dbReference>
<proteinExistence type="inferred from homology"/>
<feature type="region of interest" description="Disordered" evidence="8">
    <location>
        <begin position="244"/>
        <end position="266"/>
    </location>
</feature>
<keyword evidence="6" id="KW-0106">Calcium</keyword>
<dbReference type="AlphaFoldDB" id="A0A8B6GWT2"/>
<feature type="region of interest" description="Disordered" evidence="8">
    <location>
        <begin position="201"/>
        <end position="222"/>
    </location>
</feature>
<dbReference type="SUPFAM" id="SSF49785">
    <property type="entry name" value="Galactose-binding domain-like"/>
    <property type="match status" value="1"/>
</dbReference>
<accession>A0A8B6GWT2</accession>
<dbReference type="SMART" id="SM00607">
    <property type="entry name" value="FTP"/>
    <property type="match status" value="1"/>
</dbReference>
<dbReference type="EMBL" id="UYJE01009141">
    <property type="protein sequence ID" value="VDI70384.1"/>
    <property type="molecule type" value="Genomic_DNA"/>
</dbReference>
<sequence>MTPTKFVPIVSWLFWFIYQDFVSAKLCNVALCRPTNQTSLKSGFNYTLTSSCNAVDGIYDSNLTHQSCMYTDWDPMQNFFPSWQIDLGDIYNIAHISITLRESEPQYVKNILIKVGNSLTSAGELINPVQCVDVYNPPTNLETPLKLFCNTPRAARYLRIEKEDNFFSWLSFCELEVFTDITETYCPDPPKDWTCRDLTHTSTSPRSQCVETKPTTQSSETTTEVVTTKETVTTTVPITTTEGVSTTETITTSAVPTTPSKSVSTTETITTAVPMTPSKGVATTETITSAVPTTPSKGVATTKTITSAVPKTVNSVTTTKLEATPINSISEPTSAPSNSNNTCFCPCNSGGFLVLTDAELQEKIEKIISEIKIDPKGTSLAKRKLISAGDSRPSAKAVGSLGIVILVVIAGLILIMDSDVIYRSIEQFIAKRKKNKSIEEN</sequence>
<evidence type="ECO:0000256" key="7">
    <source>
        <dbReference type="ARBA" id="ARBA00023157"/>
    </source>
</evidence>
<evidence type="ECO:0000256" key="8">
    <source>
        <dbReference type="SAM" id="MobiDB-lite"/>
    </source>
</evidence>
<evidence type="ECO:0000256" key="9">
    <source>
        <dbReference type="SAM" id="Phobius"/>
    </source>
</evidence>
<comment type="caution">
    <text evidence="12">The sequence shown here is derived from an EMBL/GenBank/DDBJ whole genome shotgun (WGS) entry which is preliminary data.</text>
</comment>
<feature type="compositionally biased region" description="Low complexity" evidence="8">
    <location>
        <begin position="211"/>
        <end position="222"/>
    </location>
</feature>
<dbReference type="GO" id="GO:0046872">
    <property type="term" value="F:metal ion binding"/>
    <property type="evidence" value="ECO:0007669"/>
    <property type="project" value="UniProtKB-KW"/>
</dbReference>
<comment type="subunit">
    <text evidence="3">Homotrimer.</text>
</comment>
<dbReference type="OrthoDB" id="6127038at2759"/>
<organism evidence="12 13">
    <name type="scientific">Mytilus galloprovincialis</name>
    <name type="common">Mediterranean mussel</name>
    <dbReference type="NCBI Taxonomy" id="29158"/>
    <lineage>
        <taxon>Eukaryota</taxon>
        <taxon>Metazoa</taxon>
        <taxon>Spiralia</taxon>
        <taxon>Lophotrochozoa</taxon>
        <taxon>Mollusca</taxon>
        <taxon>Bivalvia</taxon>
        <taxon>Autobranchia</taxon>
        <taxon>Pteriomorphia</taxon>
        <taxon>Mytilida</taxon>
        <taxon>Mytiloidea</taxon>
        <taxon>Mytilidae</taxon>
        <taxon>Mytilinae</taxon>
        <taxon>Mytilus</taxon>
    </lineage>
</organism>
<keyword evidence="7" id="KW-1015">Disulfide bond</keyword>
<keyword evidence="4" id="KW-0479">Metal-binding</keyword>
<evidence type="ECO:0000259" key="11">
    <source>
        <dbReference type="SMART" id="SM00607"/>
    </source>
</evidence>
<keyword evidence="9" id="KW-1133">Transmembrane helix</keyword>
<dbReference type="GO" id="GO:0001868">
    <property type="term" value="P:regulation of complement activation, lectin pathway"/>
    <property type="evidence" value="ECO:0007669"/>
    <property type="project" value="UniProtKB-ARBA"/>
</dbReference>
<evidence type="ECO:0000256" key="5">
    <source>
        <dbReference type="ARBA" id="ARBA00022734"/>
    </source>
</evidence>
<dbReference type="Pfam" id="PF22633">
    <property type="entry name" value="F5_F8_type_C_2"/>
    <property type="match status" value="1"/>
</dbReference>
<feature type="signal peptide" evidence="10">
    <location>
        <begin position="1"/>
        <end position="24"/>
    </location>
</feature>
<keyword evidence="5" id="KW-0430">Lectin</keyword>
<dbReference type="PANTHER" id="PTHR45713:SF6">
    <property type="entry name" value="F5_8 TYPE C DOMAIN-CONTAINING PROTEIN"/>
    <property type="match status" value="1"/>
</dbReference>
<evidence type="ECO:0000256" key="1">
    <source>
        <dbReference type="ARBA" id="ARBA00002219"/>
    </source>
</evidence>
<feature type="domain" description="Fucolectin tachylectin-4 pentraxin-1" evidence="11">
    <location>
        <begin position="26"/>
        <end position="183"/>
    </location>
</feature>
<evidence type="ECO:0000256" key="6">
    <source>
        <dbReference type="ARBA" id="ARBA00022837"/>
    </source>
</evidence>
<feature type="transmembrane region" description="Helical" evidence="9">
    <location>
        <begin position="397"/>
        <end position="416"/>
    </location>
</feature>
<dbReference type="InterPro" id="IPR051941">
    <property type="entry name" value="BG_Antigen-Binding_Lectin"/>
</dbReference>
<evidence type="ECO:0000256" key="3">
    <source>
        <dbReference type="ARBA" id="ARBA00011233"/>
    </source>
</evidence>
<reference evidence="12" key="1">
    <citation type="submission" date="2018-11" db="EMBL/GenBank/DDBJ databases">
        <authorList>
            <person name="Alioto T."/>
            <person name="Alioto T."/>
        </authorList>
    </citation>
    <scope>NUCLEOTIDE SEQUENCE</scope>
</reference>
<dbReference type="InterPro" id="IPR006585">
    <property type="entry name" value="FTP1"/>
</dbReference>